<proteinExistence type="predicted"/>
<accession>A0A833QWV5</accession>
<keyword evidence="3" id="KW-1185">Reference proteome</keyword>
<organism evidence="2 3">
    <name type="scientific">Carex littledalei</name>
    <dbReference type="NCBI Taxonomy" id="544730"/>
    <lineage>
        <taxon>Eukaryota</taxon>
        <taxon>Viridiplantae</taxon>
        <taxon>Streptophyta</taxon>
        <taxon>Embryophyta</taxon>
        <taxon>Tracheophyta</taxon>
        <taxon>Spermatophyta</taxon>
        <taxon>Magnoliopsida</taxon>
        <taxon>Liliopsida</taxon>
        <taxon>Poales</taxon>
        <taxon>Cyperaceae</taxon>
        <taxon>Cyperoideae</taxon>
        <taxon>Cariceae</taxon>
        <taxon>Carex</taxon>
        <taxon>Carex subgen. Euthyceras</taxon>
    </lineage>
</organism>
<name>A0A833QWV5_9POAL</name>
<reference evidence="2" key="1">
    <citation type="submission" date="2020-01" db="EMBL/GenBank/DDBJ databases">
        <title>Genome sequence of Kobresia littledalei, the first chromosome-level genome in the family Cyperaceae.</title>
        <authorList>
            <person name="Qu G."/>
        </authorList>
    </citation>
    <scope>NUCLEOTIDE SEQUENCE</scope>
    <source>
        <strain evidence="2">C.B.Clarke</strain>
        <tissue evidence="2">Leaf</tissue>
    </source>
</reference>
<protein>
    <submittedName>
        <fullName evidence="2">Plant transposase (Ptta/En/Spm family)</fullName>
    </submittedName>
</protein>
<sequence>MPTIPRQVALGSCTSIWTFDAGHPEKTKQVAKIILQEVRAAYPGPYSRYTDFPDENKLVIQAEFLKHYQFAPGVAESVAWDVFRRIADKRLQDMLNKAREAATKSYGDSMLEWKERGAAPRPYDAWIKPGYWPGLVDHWCSDVFASRSQRNASNRANAEGSGATTGSVNMLVHKQRFEQEQGHEPRWQDERHVSLQWV</sequence>
<dbReference type="Proteomes" id="UP000623129">
    <property type="component" value="Unassembled WGS sequence"/>
</dbReference>
<evidence type="ECO:0000256" key="1">
    <source>
        <dbReference type="SAM" id="MobiDB-lite"/>
    </source>
</evidence>
<gene>
    <name evidence="2" type="ORF">FCM35_KLT07525</name>
</gene>
<dbReference type="EMBL" id="SWLB01000017">
    <property type="protein sequence ID" value="KAF3327407.1"/>
    <property type="molecule type" value="Genomic_DNA"/>
</dbReference>
<evidence type="ECO:0000313" key="2">
    <source>
        <dbReference type="EMBL" id="KAF3327407.1"/>
    </source>
</evidence>
<dbReference type="AlphaFoldDB" id="A0A833QWV5"/>
<comment type="caution">
    <text evidence="2">The sequence shown here is derived from an EMBL/GenBank/DDBJ whole genome shotgun (WGS) entry which is preliminary data.</text>
</comment>
<evidence type="ECO:0000313" key="3">
    <source>
        <dbReference type="Proteomes" id="UP000623129"/>
    </source>
</evidence>
<feature type="region of interest" description="Disordered" evidence="1">
    <location>
        <begin position="177"/>
        <end position="198"/>
    </location>
</feature>